<name>A0A4P9X602_9FUNG</name>
<dbReference type="Proteomes" id="UP000274922">
    <property type="component" value="Unassembled WGS sequence"/>
</dbReference>
<dbReference type="AlphaFoldDB" id="A0A4P9X602"/>
<gene>
    <name evidence="1" type="ORF">CXG81DRAFT_19492</name>
</gene>
<organism evidence="1 2">
    <name type="scientific">Caulochytrium protostelioides</name>
    <dbReference type="NCBI Taxonomy" id="1555241"/>
    <lineage>
        <taxon>Eukaryota</taxon>
        <taxon>Fungi</taxon>
        <taxon>Fungi incertae sedis</taxon>
        <taxon>Chytridiomycota</taxon>
        <taxon>Chytridiomycota incertae sedis</taxon>
        <taxon>Chytridiomycetes</taxon>
        <taxon>Caulochytriales</taxon>
        <taxon>Caulochytriaceae</taxon>
        <taxon>Caulochytrium</taxon>
    </lineage>
</organism>
<keyword evidence="2" id="KW-1185">Reference proteome</keyword>
<dbReference type="EMBL" id="ML014209">
    <property type="protein sequence ID" value="RKP00578.1"/>
    <property type="molecule type" value="Genomic_DNA"/>
</dbReference>
<evidence type="ECO:0000313" key="2">
    <source>
        <dbReference type="Proteomes" id="UP000274922"/>
    </source>
</evidence>
<sequence length="166" mass="17270">MCSWLMSTHEERSVSAGLLRSAFGVSGCLGPSLRGGWGGPKASQSCPGGFEYGGFWAYPAPQQSSGATRTGQRAGGMQAMQGTAQASAVLRSRPSECVRSLQGPVLAQLRATLRPVVTTIESQLNFGRIDFESPRRPPGHLLSAAAASAELCPDAAAATFCHDLAC</sequence>
<proteinExistence type="predicted"/>
<protein>
    <submittedName>
        <fullName evidence="1">Uncharacterized protein</fullName>
    </submittedName>
</protein>
<accession>A0A4P9X602</accession>
<evidence type="ECO:0000313" key="1">
    <source>
        <dbReference type="EMBL" id="RKP00578.1"/>
    </source>
</evidence>
<reference evidence="2" key="1">
    <citation type="journal article" date="2018" name="Nat. Microbiol.">
        <title>Leveraging single-cell genomics to expand the fungal tree of life.</title>
        <authorList>
            <person name="Ahrendt S.R."/>
            <person name="Quandt C.A."/>
            <person name="Ciobanu D."/>
            <person name="Clum A."/>
            <person name="Salamov A."/>
            <person name="Andreopoulos B."/>
            <person name="Cheng J.F."/>
            <person name="Woyke T."/>
            <person name="Pelin A."/>
            <person name="Henrissat B."/>
            <person name="Reynolds N.K."/>
            <person name="Benny G.L."/>
            <person name="Smith M.E."/>
            <person name="James T.Y."/>
            <person name="Grigoriev I.V."/>
        </authorList>
    </citation>
    <scope>NUCLEOTIDE SEQUENCE [LARGE SCALE GENOMIC DNA]</scope>
    <source>
        <strain evidence="2">ATCC 52028</strain>
    </source>
</reference>